<feature type="compositionally biased region" description="Polar residues" evidence="2">
    <location>
        <begin position="624"/>
        <end position="647"/>
    </location>
</feature>
<feature type="region of interest" description="Disordered" evidence="2">
    <location>
        <begin position="846"/>
        <end position="880"/>
    </location>
</feature>
<feature type="region of interest" description="Disordered" evidence="2">
    <location>
        <begin position="505"/>
        <end position="768"/>
    </location>
</feature>
<evidence type="ECO:0000259" key="3">
    <source>
        <dbReference type="PROSITE" id="PS50157"/>
    </source>
</evidence>
<comment type="caution">
    <text evidence="4">The sequence shown here is derived from an EMBL/GenBank/DDBJ whole genome shotgun (WGS) entry which is preliminary data.</text>
</comment>
<dbReference type="Proteomes" id="UP000777438">
    <property type="component" value="Unassembled WGS sequence"/>
</dbReference>
<accession>A0A9P9ALK3</accession>
<evidence type="ECO:0000313" key="5">
    <source>
        <dbReference type="Proteomes" id="UP000777438"/>
    </source>
</evidence>
<dbReference type="EMBL" id="JAGPYM010000024">
    <property type="protein sequence ID" value="KAH6881157.1"/>
    <property type="molecule type" value="Genomic_DNA"/>
</dbReference>
<feature type="region of interest" description="Disordered" evidence="2">
    <location>
        <begin position="1089"/>
        <end position="1109"/>
    </location>
</feature>
<dbReference type="PROSITE" id="PS00028">
    <property type="entry name" value="ZINC_FINGER_C2H2_1"/>
    <property type="match status" value="1"/>
</dbReference>
<evidence type="ECO:0000256" key="1">
    <source>
        <dbReference type="PROSITE-ProRule" id="PRU00042"/>
    </source>
</evidence>
<proteinExistence type="predicted"/>
<organism evidence="4 5">
    <name type="scientific">Thelonectria olida</name>
    <dbReference type="NCBI Taxonomy" id="1576542"/>
    <lineage>
        <taxon>Eukaryota</taxon>
        <taxon>Fungi</taxon>
        <taxon>Dikarya</taxon>
        <taxon>Ascomycota</taxon>
        <taxon>Pezizomycotina</taxon>
        <taxon>Sordariomycetes</taxon>
        <taxon>Hypocreomycetidae</taxon>
        <taxon>Hypocreales</taxon>
        <taxon>Nectriaceae</taxon>
        <taxon>Thelonectria</taxon>
    </lineage>
</organism>
<feature type="domain" description="C2H2-type" evidence="3">
    <location>
        <begin position="1070"/>
        <end position="1098"/>
    </location>
</feature>
<keyword evidence="1" id="KW-0479">Metal-binding</keyword>
<dbReference type="AlphaFoldDB" id="A0A9P9ALK3"/>
<feature type="region of interest" description="Disordered" evidence="2">
    <location>
        <begin position="435"/>
        <end position="482"/>
    </location>
</feature>
<keyword evidence="5" id="KW-1185">Reference proteome</keyword>
<dbReference type="GO" id="GO:0008270">
    <property type="term" value="F:zinc ion binding"/>
    <property type="evidence" value="ECO:0007669"/>
    <property type="project" value="UniProtKB-KW"/>
</dbReference>
<dbReference type="PROSITE" id="PS50157">
    <property type="entry name" value="ZINC_FINGER_C2H2_2"/>
    <property type="match status" value="1"/>
</dbReference>
<keyword evidence="1" id="KW-0862">Zinc</keyword>
<feature type="compositionally biased region" description="Polar residues" evidence="2">
    <location>
        <begin position="553"/>
        <end position="567"/>
    </location>
</feature>
<name>A0A9P9ALK3_9HYPO</name>
<feature type="region of interest" description="Disordered" evidence="2">
    <location>
        <begin position="387"/>
        <end position="422"/>
    </location>
</feature>
<feature type="region of interest" description="Disordered" evidence="2">
    <location>
        <begin position="1"/>
        <end position="62"/>
    </location>
</feature>
<reference evidence="4 5" key="1">
    <citation type="journal article" date="2021" name="Nat. Commun.">
        <title>Genetic determinants of endophytism in the Arabidopsis root mycobiome.</title>
        <authorList>
            <person name="Mesny F."/>
            <person name="Miyauchi S."/>
            <person name="Thiergart T."/>
            <person name="Pickel B."/>
            <person name="Atanasova L."/>
            <person name="Karlsson M."/>
            <person name="Huettel B."/>
            <person name="Barry K.W."/>
            <person name="Haridas S."/>
            <person name="Chen C."/>
            <person name="Bauer D."/>
            <person name="Andreopoulos W."/>
            <person name="Pangilinan J."/>
            <person name="LaButti K."/>
            <person name="Riley R."/>
            <person name="Lipzen A."/>
            <person name="Clum A."/>
            <person name="Drula E."/>
            <person name="Henrissat B."/>
            <person name="Kohler A."/>
            <person name="Grigoriev I.V."/>
            <person name="Martin F.M."/>
            <person name="Hacquard S."/>
        </authorList>
    </citation>
    <scope>NUCLEOTIDE SEQUENCE [LARGE SCALE GENOMIC DNA]</scope>
    <source>
        <strain evidence="4 5">MPI-CAGE-CH-0241</strain>
    </source>
</reference>
<feature type="region of interest" description="Disordered" evidence="2">
    <location>
        <begin position="217"/>
        <end position="253"/>
    </location>
</feature>
<keyword evidence="1" id="KW-0863">Zinc-finger</keyword>
<feature type="region of interest" description="Disordered" evidence="2">
    <location>
        <begin position="916"/>
        <end position="943"/>
    </location>
</feature>
<evidence type="ECO:0000256" key="2">
    <source>
        <dbReference type="SAM" id="MobiDB-lite"/>
    </source>
</evidence>
<dbReference type="OrthoDB" id="4835412at2759"/>
<feature type="compositionally biased region" description="Polar residues" evidence="2">
    <location>
        <begin position="684"/>
        <end position="698"/>
    </location>
</feature>
<feature type="compositionally biased region" description="Basic residues" evidence="2">
    <location>
        <begin position="240"/>
        <end position="251"/>
    </location>
</feature>
<feature type="compositionally biased region" description="Basic and acidic residues" evidence="2">
    <location>
        <begin position="728"/>
        <end position="737"/>
    </location>
</feature>
<feature type="compositionally biased region" description="Polar residues" evidence="2">
    <location>
        <begin position="515"/>
        <end position="533"/>
    </location>
</feature>
<gene>
    <name evidence="4" type="ORF">B0T10DRAFT_494923</name>
</gene>
<dbReference type="InterPro" id="IPR013087">
    <property type="entry name" value="Znf_C2H2_type"/>
</dbReference>
<feature type="compositionally biased region" description="Polar residues" evidence="2">
    <location>
        <begin position="741"/>
        <end position="758"/>
    </location>
</feature>
<sequence>MAQTSLDLRSGDAAPIKTSMRYPGLQSPHPISSNLLNAPFSKPNVDTTRVPPSPSTQSDDSDSLIEKTIVCAPFPLLPVNFTQNGPTEKDWHRNATPATRSISFDKVFRDGKALVNEIILQFPNGDGSWYILRCDEHGHHFMYPPLRGAAAHLRSKKHRWLRNPSNAVIVEHFGIEVLNCNAELAEKNNSVAFKAGQGSMKRSIACIADGMPGRQTLGSEKRPKFTTKGCSRTGVDRHGSLKRQSKQRRHTGIPSPIPGRIYLTYWEMTRDWLPALLLPHIGLQKFGVPSTLESLGLTDHIPECYEYDPETKDLKWKKGYEHGGPCVMEREFPVIYFGGNKFPDGSPADWVRAGDLRELNVFDASPRLVPNLKFAKNFLRRRIEEQADAASESSTALSDVESDSETTSSCVAGSGSPIISASDGMVPLMEELATEPISQEREVSLSSSMESETSRPDPQLENVNRNCCGNAHEPELGSVSDAEQTTGFDTRSQMADPEENYRTTIQDEADHETESSSCAARTRSPAMSISIDLNQLVEESAAEPFSQEREASLSPSVQSEDLSQDPQLEQRDRSCHASAPEPELGSAPNAEQIISTDARSQMADSGVISISSSENEMSDGGQPITASEPPSVQPANDTMQIDSGDSTKTNDKGTTRSNDPSTSWVHIHQHHIQRALSPEPELASTASSEQPGSFGTHSRLSEPGMISISSLEDELSDENQPTTGNERQNIHSDDQIAPRDATSSSTSNGIACTQSMQPPTSPVRIHQRQIQRALSNHMAADLLKVKTKSIDLKFPKAIHGFETPQPQLPPARPPTAQWHAGALIPPDNQPHSSTSSCNHIQMLVSQKPKDSMTETEVPETSLSGTFRTLKPKPPIIASDPTARPQVAIPLDANDRTAYVSLSKVSQRTFRALTLKPPVTVPTSGSQSREPGIPPGQVPSTQPGAGAFVPVNAEANSSARPVGQIQAPKLQTPKVPTAHVPSGNTNVVKRSHLGTLYLIREQSSVISPNKPPLKPPVRVPFPYSIQLQTGEPRFGQPPHEVPPYFLDRLRKLTGSQDENPLISAFLTKGFYLCPWCRKKYRRPVSFTDHLASTHSRSPDPKQGPIVSRAELDSGVDSDIIDLTSEP</sequence>
<evidence type="ECO:0000313" key="4">
    <source>
        <dbReference type="EMBL" id="KAH6881157.1"/>
    </source>
</evidence>
<feature type="compositionally biased region" description="Polar residues" evidence="2">
    <location>
        <begin position="592"/>
        <end position="615"/>
    </location>
</feature>
<protein>
    <recommendedName>
        <fullName evidence="3">C2H2-type domain-containing protein</fullName>
    </recommendedName>
</protein>
<feature type="compositionally biased region" description="Polar residues" evidence="2">
    <location>
        <begin position="655"/>
        <end position="664"/>
    </location>
</feature>